<dbReference type="InterPro" id="IPR001647">
    <property type="entry name" value="HTH_TetR"/>
</dbReference>
<accession>A0A5B8LPQ1</accession>
<evidence type="ECO:0000256" key="1">
    <source>
        <dbReference type="ARBA" id="ARBA00023125"/>
    </source>
</evidence>
<dbReference type="PROSITE" id="PS50977">
    <property type="entry name" value="HTH_TETR_2"/>
    <property type="match status" value="1"/>
</dbReference>
<dbReference type="Gene3D" id="1.10.357.10">
    <property type="entry name" value="Tetracycline Repressor, domain 2"/>
    <property type="match status" value="1"/>
</dbReference>
<gene>
    <name evidence="4" type="ORF">FPZ08_02200</name>
</gene>
<protein>
    <submittedName>
        <fullName evidence="4">Helix-turn-helix transcriptional regulator</fullName>
    </submittedName>
</protein>
<sequence length="187" mass="20422">MRGAKTCLLELGYARTTARDIVAASGTNLASIGYHFGSKDALMAAAMMELMGDWGDRFSPPSMRDVEMSSLRRFSGAWQRLIEQFAADPQLLIASFEIFAQIQRLPDLKAMLAGAYEQLRGEMALDFLTPTPDLEGKRFRAVSSLLLALLSGLAAQHLADPDRAPTVDEIVDGLRYIGRSLDALPGE</sequence>
<dbReference type="SUPFAM" id="SSF46689">
    <property type="entry name" value="Homeodomain-like"/>
    <property type="match status" value="1"/>
</dbReference>
<dbReference type="RefSeq" id="WP_146288474.1">
    <property type="nucleotide sequence ID" value="NZ_CP042304.1"/>
</dbReference>
<dbReference type="Pfam" id="PF17940">
    <property type="entry name" value="TetR_C_31"/>
    <property type="match status" value="1"/>
</dbReference>
<dbReference type="Pfam" id="PF00440">
    <property type="entry name" value="TetR_N"/>
    <property type="match status" value="1"/>
</dbReference>
<dbReference type="Proteomes" id="UP000315364">
    <property type="component" value="Chromosome"/>
</dbReference>
<evidence type="ECO:0000313" key="4">
    <source>
        <dbReference type="EMBL" id="QDZ09665.1"/>
    </source>
</evidence>
<evidence type="ECO:0000313" key="5">
    <source>
        <dbReference type="Proteomes" id="UP000315364"/>
    </source>
</evidence>
<keyword evidence="1 2" id="KW-0238">DNA-binding</keyword>
<dbReference type="InterPro" id="IPR050109">
    <property type="entry name" value="HTH-type_TetR-like_transc_reg"/>
</dbReference>
<dbReference type="GO" id="GO:0003700">
    <property type="term" value="F:DNA-binding transcription factor activity"/>
    <property type="evidence" value="ECO:0007669"/>
    <property type="project" value="TreeGrafter"/>
</dbReference>
<name>A0A5B8LPQ1_9HYPH</name>
<organism evidence="4 5">
    <name type="scientific">Devosia ginsengisoli</name>
    <dbReference type="NCBI Taxonomy" id="400770"/>
    <lineage>
        <taxon>Bacteria</taxon>
        <taxon>Pseudomonadati</taxon>
        <taxon>Pseudomonadota</taxon>
        <taxon>Alphaproteobacteria</taxon>
        <taxon>Hyphomicrobiales</taxon>
        <taxon>Devosiaceae</taxon>
        <taxon>Devosia</taxon>
    </lineage>
</organism>
<evidence type="ECO:0000259" key="3">
    <source>
        <dbReference type="PROSITE" id="PS50977"/>
    </source>
</evidence>
<reference evidence="4 5" key="1">
    <citation type="submission" date="2019-07" db="EMBL/GenBank/DDBJ databases">
        <title>Full genome sequence of Devosia sp. Gsoil 520.</title>
        <authorList>
            <person name="Im W.-T."/>
        </authorList>
    </citation>
    <scope>NUCLEOTIDE SEQUENCE [LARGE SCALE GENOMIC DNA]</scope>
    <source>
        <strain evidence="4 5">Gsoil 520</strain>
    </source>
</reference>
<dbReference type="OrthoDB" id="2356263at2"/>
<feature type="DNA-binding region" description="H-T-H motif" evidence="2">
    <location>
        <begin position="17"/>
        <end position="36"/>
    </location>
</feature>
<proteinExistence type="predicted"/>
<keyword evidence="5" id="KW-1185">Reference proteome</keyword>
<dbReference type="AlphaFoldDB" id="A0A5B8LPQ1"/>
<dbReference type="EMBL" id="CP042304">
    <property type="protein sequence ID" value="QDZ09665.1"/>
    <property type="molecule type" value="Genomic_DNA"/>
</dbReference>
<dbReference type="InterPro" id="IPR009057">
    <property type="entry name" value="Homeodomain-like_sf"/>
</dbReference>
<dbReference type="GO" id="GO:0000976">
    <property type="term" value="F:transcription cis-regulatory region binding"/>
    <property type="evidence" value="ECO:0007669"/>
    <property type="project" value="TreeGrafter"/>
</dbReference>
<dbReference type="InterPro" id="IPR041583">
    <property type="entry name" value="TetR_C_31"/>
</dbReference>
<dbReference type="PANTHER" id="PTHR30055">
    <property type="entry name" value="HTH-TYPE TRANSCRIPTIONAL REGULATOR RUTR"/>
    <property type="match status" value="1"/>
</dbReference>
<dbReference type="KEGG" id="dea:FPZ08_02200"/>
<feature type="domain" description="HTH tetR-type" evidence="3">
    <location>
        <begin position="1"/>
        <end position="54"/>
    </location>
</feature>
<evidence type="ECO:0000256" key="2">
    <source>
        <dbReference type="PROSITE-ProRule" id="PRU00335"/>
    </source>
</evidence>
<dbReference type="PANTHER" id="PTHR30055:SF219">
    <property type="entry name" value="TRANSCRIPTIONAL REGULATORY PROTEIN"/>
    <property type="match status" value="1"/>
</dbReference>